<dbReference type="EMBL" id="CP002391">
    <property type="protein sequence ID" value="EEQ64842.1"/>
    <property type="molecule type" value="Genomic_DNA"/>
</dbReference>
<accession>A0A826HI29</accession>
<sequence length="61" mass="6703">MEIKHSDKGGTLDVCIFLTEQLDINNLITAFAGNKNKLQTTIKEKPSVDTCLSDAANMFSK</sequence>
<proteinExistence type="predicted"/>
<dbReference type="RefSeq" id="WP_003658131.1">
    <property type="nucleotide sequence ID" value="NC_022112.1"/>
</dbReference>
<evidence type="ECO:0000313" key="2">
    <source>
        <dbReference type="Proteomes" id="UP000015927"/>
    </source>
</evidence>
<evidence type="ECO:0000313" key="1">
    <source>
        <dbReference type="EMBL" id="EEQ64842.1"/>
    </source>
</evidence>
<gene>
    <name evidence="1" type="ORF">LBPG_00291</name>
</gene>
<protein>
    <submittedName>
        <fullName evidence="1">Uncharacterized protein</fullName>
    </submittedName>
</protein>
<dbReference type="KEGG" id="lpi:LBPG_00291"/>
<reference evidence="1 2" key="1">
    <citation type="submission" date="2010-12" db="EMBL/GenBank/DDBJ databases">
        <title>The Genome Sequence of Lactobacillus paracasei subsp. paracasei strain 8700:2.</title>
        <authorList>
            <consortium name="The Broad Institute Genome Sequencing Platform"/>
            <person name="Ward D."/>
            <person name="Earl A."/>
            <person name="Feldgarden M."/>
            <person name="Young S.K."/>
            <person name="Gargeya S."/>
            <person name="Zeng Q."/>
            <person name="Alvarado L."/>
            <person name="Berlin A."/>
            <person name="Bochicchio J."/>
            <person name="Chapman S.B."/>
            <person name="Chen Z."/>
            <person name="Freedman E."/>
            <person name="Gellesch M."/>
            <person name="Goldberg J."/>
            <person name="Griggs A."/>
            <person name="Gujja S."/>
            <person name="Heilman E."/>
            <person name="Heiman D."/>
            <person name="Howarth C."/>
            <person name="Mehta T."/>
            <person name="Neiman D."/>
            <person name="Pearson M."/>
            <person name="Roberts A."/>
            <person name="Saif S."/>
            <person name="Shea T."/>
            <person name="Shenoy N."/>
            <person name="Sisk P."/>
            <person name="Stolte C."/>
            <person name="Sykes S."/>
            <person name="White J."/>
            <person name="Yandava C."/>
            <person name="Saulnier D."/>
            <person name="Haas B."/>
            <person name="Nusbaum C."/>
            <person name="Birren B."/>
        </authorList>
    </citation>
    <scope>NUCLEOTIDE SEQUENCE [LARGE SCALE GENOMIC DNA]</scope>
    <source>
        <strain evidence="1 2">8700:2</strain>
    </source>
</reference>
<dbReference type="GeneID" id="57090204"/>
<name>A0A826HI29_LACPA</name>
<dbReference type="AlphaFoldDB" id="A0A826HI29"/>
<dbReference type="Proteomes" id="UP000015927">
    <property type="component" value="Chromosome"/>
</dbReference>
<organism evidence="1 2">
    <name type="scientific">Lacticaseibacillus paracasei subsp. paracasei 8700:2</name>
    <dbReference type="NCBI Taxonomy" id="537973"/>
    <lineage>
        <taxon>Bacteria</taxon>
        <taxon>Bacillati</taxon>
        <taxon>Bacillota</taxon>
        <taxon>Bacilli</taxon>
        <taxon>Lactobacillales</taxon>
        <taxon>Lactobacillaceae</taxon>
        <taxon>Lacticaseibacillus</taxon>
    </lineage>
</organism>